<dbReference type="Gene3D" id="3.10.20.90">
    <property type="entry name" value="Phosphatidylinositol 3-kinase Catalytic Subunit, Chain A, domain 1"/>
    <property type="match status" value="1"/>
</dbReference>
<name>A0ABP0UEP5_9BRYO</name>
<dbReference type="EMBL" id="OZ019895">
    <property type="protein sequence ID" value="CAK9219830.1"/>
    <property type="molecule type" value="Genomic_DNA"/>
</dbReference>
<sequence length="134" mass="15032">MGMSTFKRMHTAEERAADATRMRLKYPDRIPVIVEKAAHTDMPELDKKKFLVPEEVTVGQFVHIIGKRLHLRSGQALFVFVGNVLPPTGSETFISCIDSYVSSGCLGKVLTVMMCCIYHGQKDDFILLHLYIGS</sequence>
<evidence type="ECO:0000313" key="7">
    <source>
        <dbReference type="Proteomes" id="UP001497512"/>
    </source>
</evidence>
<dbReference type="Pfam" id="PF02991">
    <property type="entry name" value="ATG8"/>
    <property type="match status" value="1"/>
</dbReference>
<keyword evidence="4" id="KW-0449">Lipoprotein</keyword>
<gene>
    <name evidence="6" type="ORF">CSSPTR1EN2_LOCUS14899</name>
</gene>
<comment type="similarity">
    <text evidence="2 5">Belongs to the ATG8 family.</text>
</comment>
<evidence type="ECO:0000256" key="2">
    <source>
        <dbReference type="ARBA" id="ARBA00007293"/>
    </source>
</evidence>
<proteinExistence type="inferred from homology"/>
<evidence type="ECO:0000256" key="3">
    <source>
        <dbReference type="ARBA" id="ARBA00023136"/>
    </source>
</evidence>
<dbReference type="PANTHER" id="PTHR10969">
    <property type="entry name" value="MICROTUBULE-ASSOCIATED PROTEINS 1A/1B LIGHT CHAIN 3-RELATED"/>
    <property type="match status" value="1"/>
</dbReference>
<protein>
    <recommendedName>
        <fullName evidence="5">Autophagy-related protein</fullName>
    </recommendedName>
</protein>
<organism evidence="6 7">
    <name type="scientific">Sphagnum troendelagicum</name>
    <dbReference type="NCBI Taxonomy" id="128251"/>
    <lineage>
        <taxon>Eukaryota</taxon>
        <taxon>Viridiplantae</taxon>
        <taxon>Streptophyta</taxon>
        <taxon>Embryophyta</taxon>
        <taxon>Bryophyta</taxon>
        <taxon>Sphagnophytina</taxon>
        <taxon>Sphagnopsida</taxon>
        <taxon>Sphagnales</taxon>
        <taxon>Sphagnaceae</taxon>
        <taxon>Sphagnum</taxon>
    </lineage>
</organism>
<evidence type="ECO:0000256" key="5">
    <source>
        <dbReference type="RuleBase" id="RU004384"/>
    </source>
</evidence>
<accession>A0ABP0UEP5</accession>
<evidence type="ECO:0000313" key="6">
    <source>
        <dbReference type="EMBL" id="CAK9219830.1"/>
    </source>
</evidence>
<dbReference type="InterPro" id="IPR004241">
    <property type="entry name" value="Atg8-like"/>
</dbReference>
<keyword evidence="3" id="KW-0472">Membrane</keyword>
<keyword evidence="5" id="KW-0072">Autophagy</keyword>
<evidence type="ECO:0000256" key="1">
    <source>
        <dbReference type="ARBA" id="ARBA00004370"/>
    </source>
</evidence>
<comment type="subcellular location">
    <subcellularLocation>
        <location evidence="1">Membrane</location>
    </subcellularLocation>
</comment>
<reference evidence="6" key="1">
    <citation type="submission" date="2024-02" db="EMBL/GenBank/DDBJ databases">
        <authorList>
            <consortium name="ELIXIR-Norway"/>
            <consortium name="Elixir Norway"/>
        </authorList>
    </citation>
    <scope>NUCLEOTIDE SEQUENCE</scope>
</reference>
<dbReference type="InterPro" id="IPR029071">
    <property type="entry name" value="Ubiquitin-like_domsf"/>
</dbReference>
<dbReference type="SUPFAM" id="SSF54236">
    <property type="entry name" value="Ubiquitin-like"/>
    <property type="match status" value="1"/>
</dbReference>
<evidence type="ECO:0000256" key="4">
    <source>
        <dbReference type="ARBA" id="ARBA00023288"/>
    </source>
</evidence>
<dbReference type="Proteomes" id="UP001497512">
    <property type="component" value="Chromosome 3"/>
</dbReference>
<keyword evidence="7" id="KW-1185">Reference proteome</keyword>